<comment type="caution">
    <text evidence="1">The sequence shown here is derived from an EMBL/GenBank/DDBJ whole genome shotgun (WGS) entry which is preliminary data.</text>
</comment>
<dbReference type="EMBL" id="VSSQ01000081">
    <property type="protein sequence ID" value="MPL74558.1"/>
    <property type="molecule type" value="Genomic_DNA"/>
</dbReference>
<organism evidence="1">
    <name type="scientific">bioreactor metagenome</name>
    <dbReference type="NCBI Taxonomy" id="1076179"/>
    <lineage>
        <taxon>unclassified sequences</taxon>
        <taxon>metagenomes</taxon>
        <taxon>ecological metagenomes</taxon>
    </lineage>
</organism>
<name>A0A644U6I9_9ZZZZ</name>
<dbReference type="PANTHER" id="PTHR16537">
    <property type="entry name" value="SJOEGREN SYNDROME/SCLERODERMA AUTOANTIGEN 1"/>
    <property type="match status" value="1"/>
</dbReference>
<accession>A0A644U6I9</accession>
<proteinExistence type="predicted"/>
<dbReference type="AlphaFoldDB" id="A0A644U6I9"/>
<dbReference type="InterPro" id="IPR009563">
    <property type="entry name" value="SSSCA1"/>
</dbReference>
<dbReference type="Pfam" id="PF06677">
    <property type="entry name" value="Auto_anti-p27"/>
    <property type="match status" value="1"/>
</dbReference>
<dbReference type="PANTHER" id="PTHR16537:SF1">
    <property type="entry name" value="PROTEIN ZNRD2"/>
    <property type="match status" value="1"/>
</dbReference>
<evidence type="ECO:0000313" key="1">
    <source>
        <dbReference type="EMBL" id="MPL74558.1"/>
    </source>
</evidence>
<gene>
    <name evidence="1" type="ORF">SDC9_20373</name>
</gene>
<reference evidence="1" key="1">
    <citation type="submission" date="2019-08" db="EMBL/GenBank/DDBJ databases">
        <authorList>
            <person name="Kucharzyk K."/>
            <person name="Murdoch R.W."/>
            <person name="Higgins S."/>
            <person name="Loffler F."/>
        </authorList>
    </citation>
    <scope>NUCLEOTIDE SEQUENCE</scope>
</reference>
<sequence>MTKKPEDIMTEYLLNGAKMLSELCPVCEAPLFDVKGKKMCVVCANTPKEASAQNASEEKVQMIIPKYAAADQTPSPAPANILKSLDELILTLCTRAAAETEPERCRILIECIRTAAEAKTILSR</sequence>
<evidence type="ECO:0008006" key="2">
    <source>
        <dbReference type="Google" id="ProtNLM"/>
    </source>
</evidence>
<protein>
    <recommendedName>
        <fullName evidence="2">Sjogrens syndrome scleroderma autoantigen 1</fullName>
    </recommendedName>
</protein>
<dbReference type="InterPro" id="IPR051888">
    <property type="entry name" value="UPF0148_domain"/>
</dbReference>